<accession>A0A2P2QP19</accession>
<evidence type="ECO:0000313" key="1">
    <source>
        <dbReference type="EMBL" id="MBX68634.1"/>
    </source>
</evidence>
<dbReference type="EMBL" id="GGEC01088150">
    <property type="protein sequence ID" value="MBX68634.1"/>
    <property type="molecule type" value="Transcribed_RNA"/>
</dbReference>
<sequence length="18" mass="2163">MFIFPFLFLSISFVVLKN</sequence>
<proteinExistence type="predicted"/>
<dbReference type="AlphaFoldDB" id="A0A2P2QP19"/>
<reference evidence="1" key="1">
    <citation type="submission" date="2018-02" db="EMBL/GenBank/DDBJ databases">
        <title>Rhizophora mucronata_Transcriptome.</title>
        <authorList>
            <person name="Meera S.P."/>
            <person name="Sreeshan A."/>
            <person name="Augustine A."/>
        </authorList>
    </citation>
    <scope>NUCLEOTIDE SEQUENCE</scope>
    <source>
        <tissue evidence="1">Leaf</tissue>
    </source>
</reference>
<protein>
    <submittedName>
        <fullName evidence="1">Uncharacterized protein</fullName>
    </submittedName>
</protein>
<name>A0A2P2QP19_RHIMU</name>
<organism evidence="1">
    <name type="scientific">Rhizophora mucronata</name>
    <name type="common">Asiatic mangrove</name>
    <dbReference type="NCBI Taxonomy" id="61149"/>
    <lineage>
        <taxon>Eukaryota</taxon>
        <taxon>Viridiplantae</taxon>
        <taxon>Streptophyta</taxon>
        <taxon>Embryophyta</taxon>
        <taxon>Tracheophyta</taxon>
        <taxon>Spermatophyta</taxon>
        <taxon>Magnoliopsida</taxon>
        <taxon>eudicotyledons</taxon>
        <taxon>Gunneridae</taxon>
        <taxon>Pentapetalae</taxon>
        <taxon>rosids</taxon>
        <taxon>fabids</taxon>
        <taxon>Malpighiales</taxon>
        <taxon>Rhizophoraceae</taxon>
        <taxon>Rhizophora</taxon>
    </lineage>
</organism>